<proteinExistence type="predicted"/>
<keyword evidence="3" id="KW-1185">Reference proteome</keyword>
<feature type="region of interest" description="Disordered" evidence="1">
    <location>
        <begin position="386"/>
        <end position="405"/>
    </location>
</feature>
<dbReference type="EMBL" id="JAWDGP010004172">
    <property type="protein sequence ID" value="KAK3767059.1"/>
    <property type="molecule type" value="Genomic_DNA"/>
</dbReference>
<accession>A0AAE0ZCS9</accession>
<feature type="compositionally biased region" description="Basic and acidic residues" evidence="1">
    <location>
        <begin position="329"/>
        <end position="344"/>
    </location>
</feature>
<name>A0AAE0ZCS9_9GAST</name>
<protein>
    <submittedName>
        <fullName evidence="2">Uncharacterized protein</fullName>
    </submittedName>
</protein>
<feature type="compositionally biased region" description="Polar residues" evidence="1">
    <location>
        <begin position="255"/>
        <end position="265"/>
    </location>
</feature>
<evidence type="ECO:0000313" key="2">
    <source>
        <dbReference type="EMBL" id="KAK3767059.1"/>
    </source>
</evidence>
<comment type="caution">
    <text evidence="2">The sequence shown here is derived from an EMBL/GenBank/DDBJ whole genome shotgun (WGS) entry which is preliminary data.</text>
</comment>
<feature type="region of interest" description="Disordered" evidence="1">
    <location>
        <begin position="184"/>
        <end position="279"/>
    </location>
</feature>
<reference evidence="2" key="1">
    <citation type="journal article" date="2023" name="G3 (Bethesda)">
        <title>A reference genome for the long-term kleptoplast-retaining sea slug Elysia crispata morphotype clarki.</title>
        <authorList>
            <person name="Eastman K.E."/>
            <person name="Pendleton A.L."/>
            <person name="Shaikh M.A."/>
            <person name="Suttiyut T."/>
            <person name="Ogas R."/>
            <person name="Tomko P."/>
            <person name="Gavelis G."/>
            <person name="Widhalm J.R."/>
            <person name="Wisecaver J.H."/>
        </authorList>
    </citation>
    <scope>NUCLEOTIDE SEQUENCE</scope>
    <source>
        <strain evidence="2">ECLA1</strain>
    </source>
</reference>
<feature type="compositionally biased region" description="Polar residues" evidence="1">
    <location>
        <begin position="213"/>
        <end position="227"/>
    </location>
</feature>
<dbReference type="AlphaFoldDB" id="A0AAE0ZCS9"/>
<feature type="compositionally biased region" description="Basic and acidic residues" evidence="1">
    <location>
        <begin position="231"/>
        <end position="245"/>
    </location>
</feature>
<evidence type="ECO:0000256" key="1">
    <source>
        <dbReference type="SAM" id="MobiDB-lite"/>
    </source>
</evidence>
<evidence type="ECO:0000313" key="3">
    <source>
        <dbReference type="Proteomes" id="UP001283361"/>
    </source>
</evidence>
<feature type="compositionally biased region" description="Acidic residues" evidence="1">
    <location>
        <begin position="498"/>
        <end position="509"/>
    </location>
</feature>
<dbReference type="Proteomes" id="UP001283361">
    <property type="component" value="Unassembled WGS sequence"/>
</dbReference>
<feature type="region of interest" description="Disordered" evidence="1">
    <location>
        <begin position="299"/>
        <end position="381"/>
    </location>
</feature>
<gene>
    <name evidence="2" type="ORF">RRG08_054107</name>
</gene>
<feature type="region of interest" description="Disordered" evidence="1">
    <location>
        <begin position="1"/>
        <end position="58"/>
    </location>
</feature>
<organism evidence="2 3">
    <name type="scientific">Elysia crispata</name>
    <name type="common">lettuce slug</name>
    <dbReference type="NCBI Taxonomy" id="231223"/>
    <lineage>
        <taxon>Eukaryota</taxon>
        <taxon>Metazoa</taxon>
        <taxon>Spiralia</taxon>
        <taxon>Lophotrochozoa</taxon>
        <taxon>Mollusca</taxon>
        <taxon>Gastropoda</taxon>
        <taxon>Heterobranchia</taxon>
        <taxon>Euthyneura</taxon>
        <taxon>Panpulmonata</taxon>
        <taxon>Sacoglossa</taxon>
        <taxon>Placobranchoidea</taxon>
        <taxon>Plakobranchidae</taxon>
        <taxon>Elysia</taxon>
    </lineage>
</organism>
<feature type="region of interest" description="Disordered" evidence="1">
    <location>
        <begin position="489"/>
        <end position="516"/>
    </location>
</feature>
<sequence length="528" mass="59212">MATGDLTMRSKFEQLPPLDGSETPSSANPETQHETPSGEWEGPPRRNTIDLNYMHRPPTILPNYGKRKGVLKLKTNVPKVLLFDNVTQQSMLDVELSSLQSQRHKADRELSLQARAFILRRQFKQRFLKNLTKVFHDDDYWEFQQEYLGLSTADGQRKEAWSVDSPGFRKEGSFLPSLPHGREGEFGMVGKQQHSYNGVSSVKAGRGRKGENQELSNARWSAANANGNPRRGREGKNGVDKDGQREVSLPLIKVSPSQTSPQHSAPSELRHFSPPRKVGFRFQKTSNGITRIFHAHDNVGDDKIQHPTGSDPANPAGPAIVDKNNNENGNDKDTSHISYDRDSSDDNDTSNAKNNDSKDKTNSEALQSTIPKPRPFKNFRRITNPFAERPNSAERENTPAAQPVEEDIHREFPFTTDQPTLDHRFKVLNKLLVKQEPPNDGYIELSPSFPRDGPVNKLQNRIKELHLDVGLAPVLGSRDGSARSFRENLSQGVTPELLSEDDHSDSEADEKEHHAQNLNNAILRLGGM</sequence>